<reference evidence="1 2" key="1">
    <citation type="submission" date="2020-05" db="EMBL/GenBank/DDBJ databases">
        <authorList>
            <person name="Campoy J."/>
            <person name="Schneeberger K."/>
            <person name="Spophaly S."/>
        </authorList>
    </citation>
    <scope>NUCLEOTIDE SEQUENCE [LARGE SCALE GENOMIC DNA]</scope>
    <source>
        <strain evidence="1">PruArmRojPasFocal</strain>
    </source>
</reference>
<organism evidence="1 2">
    <name type="scientific">Prunus armeniaca</name>
    <name type="common">Apricot</name>
    <name type="synonym">Armeniaca vulgaris</name>
    <dbReference type="NCBI Taxonomy" id="36596"/>
    <lineage>
        <taxon>Eukaryota</taxon>
        <taxon>Viridiplantae</taxon>
        <taxon>Streptophyta</taxon>
        <taxon>Embryophyta</taxon>
        <taxon>Tracheophyta</taxon>
        <taxon>Spermatophyta</taxon>
        <taxon>Magnoliopsida</taxon>
        <taxon>eudicotyledons</taxon>
        <taxon>Gunneridae</taxon>
        <taxon>Pentapetalae</taxon>
        <taxon>rosids</taxon>
        <taxon>fabids</taxon>
        <taxon>Rosales</taxon>
        <taxon>Rosaceae</taxon>
        <taxon>Amygdaloideae</taxon>
        <taxon>Amygdaleae</taxon>
        <taxon>Prunus</taxon>
    </lineage>
</organism>
<dbReference type="Proteomes" id="UP000507222">
    <property type="component" value="Unassembled WGS sequence"/>
</dbReference>
<accession>A0A6J5VPV5</accession>
<name>A0A6J5VPV5_PRUAR</name>
<evidence type="ECO:0000313" key="2">
    <source>
        <dbReference type="Proteomes" id="UP000507222"/>
    </source>
</evidence>
<protein>
    <submittedName>
        <fullName evidence="1">Uncharacterized protein</fullName>
    </submittedName>
</protein>
<dbReference type="EMBL" id="CAEKDK010000008">
    <property type="protein sequence ID" value="CAB4291299.1"/>
    <property type="molecule type" value="Genomic_DNA"/>
</dbReference>
<sequence length="71" mass="8476">MAMEKKHSKQGKERNKTWFFKPKSGSALVLLLLHLELPQKPTRPKHQFRPRTATKFYPIGHHRWCFASMLF</sequence>
<dbReference type="AlphaFoldDB" id="A0A6J5VPV5"/>
<evidence type="ECO:0000313" key="1">
    <source>
        <dbReference type="EMBL" id="CAB4291299.1"/>
    </source>
</evidence>
<gene>
    <name evidence="1" type="ORF">CURHAP_LOCUS51566</name>
</gene>
<proteinExistence type="predicted"/>